<gene>
    <name evidence="1" type="ORF">SAMN05661012_05184</name>
    <name evidence="2" type="ORF">SR876_04595</name>
</gene>
<dbReference type="STRING" id="1004.SAMN05661012_05184"/>
<dbReference type="Proteomes" id="UP000183788">
    <property type="component" value="Unassembled WGS sequence"/>
</dbReference>
<reference evidence="1 3" key="1">
    <citation type="submission" date="2016-11" db="EMBL/GenBank/DDBJ databases">
        <authorList>
            <person name="Jaros S."/>
            <person name="Januszkiewicz K."/>
            <person name="Wedrychowicz H."/>
        </authorList>
    </citation>
    <scope>NUCLEOTIDE SEQUENCE [LARGE SCALE GENOMIC DNA]</scope>
    <source>
        <strain evidence="1 3">DSM 784</strain>
    </source>
</reference>
<dbReference type="EMBL" id="FPIZ01000020">
    <property type="protein sequence ID" value="SFW82035.1"/>
    <property type="molecule type" value="Genomic_DNA"/>
</dbReference>
<sequence>MDKSTIYLLEVFLAKEIMDDFVVTQGRKPSVEEALNWVYDYGVNDG</sequence>
<dbReference type="AlphaFoldDB" id="A0A1K1SCE9"/>
<evidence type="ECO:0000313" key="3">
    <source>
        <dbReference type="Proteomes" id="UP000183788"/>
    </source>
</evidence>
<keyword evidence="4" id="KW-1185">Reference proteome</keyword>
<dbReference type="RefSeq" id="WP_177318689.1">
    <property type="nucleotide sequence ID" value="NZ_CP139972.1"/>
</dbReference>
<accession>A0A1K1SCE9</accession>
<organism evidence="1 3">
    <name type="scientific">Chitinophaga sancti</name>
    <dbReference type="NCBI Taxonomy" id="1004"/>
    <lineage>
        <taxon>Bacteria</taxon>
        <taxon>Pseudomonadati</taxon>
        <taxon>Bacteroidota</taxon>
        <taxon>Chitinophagia</taxon>
        <taxon>Chitinophagales</taxon>
        <taxon>Chitinophagaceae</taxon>
        <taxon>Chitinophaga</taxon>
    </lineage>
</organism>
<proteinExistence type="predicted"/>
<evidence type="ECO:0000313" key="2">
    <source>
        <dbReference type="EMBL" id="WQG90765.1"/>
    </source>
</evidence>
<dbReference type="EMBL" id="CP140154">
    <property type="protein sequence ID" value="WQG90765.1"/>
    <property type="molecule type" value="Genomic_DNA"/>
</dbReference>
<evidence type="ECO:0000313" key="1">
    <source>
        <dbReference type="EMBL" id="SFW82035.1"/>
    </source>
</evidence>
<dbReference type="Proteomes" id="UP001326715">
    <property type="component" value="Chromosome"/>
</dbReference>
<evidence type="ECO:0000313" key="4">
    <source>
        <dbReference type="Proteomes" id="UP001326715"/>
    </source>
</evidence>
<name>A0A1K1SCE9_9BACT</name>
<protein>
    <submittedName>
        <fullName evidence="1">Uncharacterized protein</fullName>
    </submittedName>
</protein>
<reference evidence="2 4" key="2">
    <citation type="submission" date="2023-11" db="EMBL/GenBank/DDBJ databases">
        <title>MicrobeMod: A computational toolkit for identifying prokaryotic methylation and restriction-modification with nanopore sequencing.</title>
        <authorList>
            <person name="Crits-Christoph A."/>
            <person name="Kang S.C."/>
            <person name="Lee H."/>
            <person name="Ostrov N."/>
        </authorList>
    </citation>
    <scope>NUCLEOTIDE SEQUENCE [LARGE SCALE GENOMIC DNA]</scope>
    <source>
        <strain evidence="2 4">ATCC 23090</strain>
    </source>
</reference>